<evidence type="ECO:0000313" key="2">
    <source>
        <dbReference type="EMBL" id="SBS30190.1"/>
    </source>
</evidence>
<feature type="compositionally biased region" description="Basic and acidic residues" evidence="1">
    <location>
        <begin position="33"/>
        <end position="42"/>
    </location>
</feature>
<sequence>MNRRKKIKAILTKRSKQANRKANPPKTKPKYLSKAERAHLEAEATTNQAPSIDEASAPQTTDRQQN</sequence>
<protein>
    <recommendedName>
        <fullName evidence="4">DUF2986 domain-containing protein</fullName>
    </recommendedName>
</protein>
<name>A0A1A8TDS8_9GAMM</name>
<dbReference type="Pfam" id="PF11661">
    <property type="entry name" value="DUF2986"/>
    <property type="match status" value="1"/>
</dbReference>
<reference evidence="2 3" key="1">
    <citation type="submission" date="2016-06" db="EMBL/GenBank/DDBJ databases">
        <authorList>
            <person name="Kjaerup R.B."/>
            <person name="Dalgaard T.S."/>
            <person name="Juul-Madsen H.R."/>
        </authorList>
    </citation>
    <scope>NUCLEOTIDE SEQUENCE [LARGE SCALE GENOMIC DNA]</scope>
    <source>
        <strain evidence="2 3">CECT 8886</strain>
    </source>
</reference>
<dbReference type="OrthoDB" id="6107736at2"/>
<accession>A0A1A8TDS8</accession>
<gene>
    <name evidence="2" type="ORF">MSP8886_01723</name>
</gene>
<proteinExistence type="predicted"/>
<evidence type="ECO:0008006" key="4">
    <source>
        <dbReference type="Google" id="ProtNLM"/>
    </source>
</evidence>
<dbReference type="AlphaFoldDB" id="A0A1A8TDS8"/>
<keyword evidence="3" id="KW-1185">Reference proteome</keyword>
<dbReference type="RefSeq" id="WP_067015010.1">
    <property type="nucleotide sequence ID" value="NZ_FLOB01000003.1"/>
</dbReference>
<feature type="region of interest" description="Disordered" evidence="1">
    <location>
        <begin position="1"/>
        <end position="66"/>
    </location>
</feature>
<evidence type="ECO:0000256" key="1">
    <source>
        <dbReference type="SAM" id="MobiDB-lite"/>
    </source>
</evidence>
<dbReference type="EMBL" id="FLOB01000003">
    <property type="protein sequence ID" value="SBS30190.1"/>
    <property type="molecule type" value="Genomic_DNA"/>
</dbReference>
<organism evidence="2 3">
    <name type="scientific">Marinomonas spartinae</name>
    <dbReference type="NCBI Taxonomy" id="1792290"/>
    <lineage>
        <taxon>Bacteria</taxon>
        <taxon>Pseudomonadati</taxon>
        <taxon>Pseudomonadota</taxon>
        <taxon>Gammaproteobacteria</taxon>
        <taxon>Oceanospirillales</taxon>
        <taxon>Oceanospirillaceae</taxon>
        <taxon>Marinomonas</taxon>
    </lineage>
</organism>
<dbReference type="InterPro" id="IPR021677">
    <property type="entry name" value="DUF2986"/>
</dbReference>
<feature type="compositionally biased region" description="Polar residues" evidence="1">
    <location>
        <begin position="57"/>
        <end position="66"/>
    </location>
</feature>
<dbReference type="Proteomes" id="UP000092544">
    <property type="component" value="Unassembled WGS sequence"/>
</dbReference>
<feature type="compositionally biased region" description="Basic residues" evidence="1">
    <location>
        <begin position="1"/>
        <end position="19"/>
    </location>
</feature>
<evidence type="ECO:0000313" key="3">
    <source>
        <dbReference type="Proteomes" id="UP000092544"/>
    </source>
</evidence>